<evidence type="ECO:0000256" key="1">
    <source>
        <dbReference type="SAM" id="Phobius"/>
    </source>
</evidence>
<feature type="transmembrane region" description="Helical" evidence="1">
    <location>
        <begin position="67"/>
        <end position="87"/>
    </location>
</feature>
<dbReference type="Ensembl" id="ENSMICT00000063716.1">
    <property type="protein sequence ID" value="ENSMICP00000041951.1"/>
    <property type="gene ID" value="ENSMICG00000046679.1"/>
</dbReference>
<dbReference type="Proteomes" id="UP000694394">
    <property type="component" value="Chromosome 6"/>
</dbReference>
<sequence>MKQKFWCGMTAKTGTVLSGAFTIMVTKMYLIFERKYLGRGNCTDMSLWNMSTNVIIKAYINCWSWNIVLFLSLITIMISYLLLYSVYAQFYKGLMVYIIWIFLYEIANIVVEISTNSDSKIIPDVRVMRWFGLVTRILMHCFWMFFVVTYTHICYKNQRPSNIISYSRRMSMTETGCHSVTQAGVLCHIHSSLQPLAPGFRQSFHLSLPSSWDYRHTPPCPAKLFFFFF</sequence>
<reference evidence="2" key="2">
    <citation type="submission" date="2025-08" db="UniProtKB">
        <authorList>
            <consortium name="Ensembl"/>
        </authorList>
    </citation>
    <scope>IDENTIFICATION</scope>
</reference>
<feature type="transmembrane region" description="Helical" evidence="1">
    <location>
        <begin position="12"/>
        <end position="32"/>
    </location>
</feature>
<feature type="transmembrane region" description="Helical" evidence="1">
    <location>
        <begin position="133"/>
        <end position="155"/>
    </location>
</feature>
<dbReference type="PANTHER" id="PTHR34928">
    <property type="entry name" value="TRANSMEMBRANE PROTEIN 217"/>
    <property type="match status" value="1"/>
</dbReference>
<reference evidence="2" key="3">
    <citation type="submission" date="2025-09" db="UniProtKB">
        <authorList>
            <consortium name="Ensembl"/>
        </authorList>
    </citation>
    <scope>IDENTIFICATION</scope>
</reference>
<evidence type="ECO:0000313" key="2">
    <source>
        <dbReference type="Ensembl" id="ENSMICP00000041951.1"/>
    </source>
</evidence>
<name>A0A8C6EGK3_MICMU</name>
<dbReference type="PANTHER" id="PTHR34928:SF2">
    <property type="entry name" value="TRANSMEMBRANE PROTEIN 217"/>
    <property type="match status" value="1"/>
</dbReference>
<reference evidence="2" key="1">
    <citation type="submission" date="2016-12" db="EMBL/GenBank/DDBJ databases">
        <title>Mouse lemur reference genome and diversity panel.</title>
        <authorList>
            <person name="Harris R."/>
            <person name="Larsen P."/>
            <person name="Liu Y."/>
            <person name="Hughes D.S."/>
            <person name="Murali S."/>
            <person name="Raveendran M."/>
            <person name="Korchina V."/>
            <person name="Wang M."/>
            <person name="Jhangiani S."/>
            <person name="Bandaranaike D."/>
            <person name="Bellair M."/>
            <person name="Blankenburg K."/>
            <person name="Chao H."/>
            <person name="Dahdouli M."/>
            <person name="Dinh H."/>
            <person name="Doddapaneni H."/>
            <person name="English A."/>
            <person name="Firestine M."/>
            <person name="Gnanaolivu R."/>
            <person name="Gross S."/>
            <person name="Hernandez B."/>
            <person name="Javaid M."/>
            <person name="Jayaseelan J."/>
            <person name="Jones J."/>
            <person name="Khan Z."/>
            <person name="Kovar C."/>
            <person name="Kurapati P."/>
            <person name="Le B."/>
            <person name="Lee S."/>
            <person name="Li M."/>
            <person name="Mathew T."/>
            <person name="Narasimhan A."/>
            <person name="Ngo D."/>
            <person name="Nguyen L."/>
            <person name="Okwuonu G."/>
            <person name="Ongeri F."/>
            <person name="Osuji N."/>
            <person name="Pu L.-L."/>
            <person name="Puazo M."/>
            <person name="Quiroz J."/>
            <person name="Raj R."/>
            <person name="Rajbhandari K."/>
            <person name="Reid J.G."/>
            <person name="Santibanez J."/>
            <person name="Sexton D."/>
            <person name="Skinner E."/>
            <person name="Vee V."/>
            <person name="Weissenberger G."/>
            <person name="Wu Y."/>
            <person name="Xin Y."/>
            <person name="Han Y."/>
            <person name="Campbell C."/>
            <person name="Brown A."/>
            <person name="Sullivan B."/>
            <person name="Shelton J."/>
            <person name="Brown S."/>
            <person name="Dudchenko O."/>
            <person name="Machol I."/>
            <person name="Durand N."/>
            <person name="Shamim M."/>
            <person name="Lieberman A."/>
            <person name="Muzny D.M."/>
            <person name="Richards S."/>
            <person name="Yoder A."/>
            <person name="Worley K.C."/>
            <person name="Rogers J."/>
            <person name="Gibbs R.A."/>
        </authorList>
    </citation>
    <scope>NUCLEOTIDE SEQUENCE [LARGE SCALE GENOMIC DNA]</scope>
</reference>
<keyword evidence="1" id="KW-0812">Transmembrane</keyword>
<keyword evidence="3" id="KW-1185">Reference proteome</keyword>
<dbReference type="AlphaFoldDB" id="A0A8C6EGK3"/>
<keyword evidence="1" id="KW-1133">Transmembrane helix</keyword>
<evidence type="ECO:0008006" key="4">
    <source>
        <dbReference type="Google" id="ProtNLM"/>
    </source>
</evidence>
<dbReference type="Pfam" id="PF15049">
    <property type="entry name" value="DUF4534"/>
    <property type="match status" value="1"/>
</dbReference>
<organism evidence="2 3">
    <name type="scientific">Microcebus murinus</name>
    <name type="common">Gray mouse lemur</name>
    <name type="synonym">Lemur murinus</name>
    <dbReference type="NCBI Taxonomy" id="30608"/>
    <lineage>
        <taxon>Eukaryota</taxon>
        <taxon>Metazoa</taxon>
        <taxon>Chordata</taxon>
        <taxon>Craniata</taxon>
        <taxon>Vertebrata</taxon>
        <taxon>Euteleostomi</taxon>
        <taxon>Mammalia</taxon>
        <taxon>Eutheria</taxon>
        <taxon>Euarchontoglires</taxon>
        <taxon>Primates</taxon>
        <taxon>Strepsirrhini</taxon>
        <taxon>Lemuriformes</taxon>
        <taxon>Cheirogaleidae</taxon>
        <taxon>Microcebus</taxon>
    </lineage>
</organism>
<evidence type="ECO:0000313" key="3">
    <source>
        <dbReference type="Proteomes" id="UP000694394"/>
    </source>
</evidence>
<accession>A0A8C6EGK3</accession>
<keyword evidence="1" id="KW-0472">Membrane</keyword>
<protein>
    <recommendedName>
        <fullName evidence="4">Transmembrane protein 217</fullName>
    </recommendedName>
</protein>
<feature type="transmembrane region" description="Helical" evidence="1">
    <location>
        <begin position="94"/>
        <end position="113"/>
    </location>
</feature>
<dbReference type="EMBL" id="ABDC03007439">
    <property type="status" value="NOT_ANNOTATED_CDS"/>
    <property type="molecule type" value="Genomic_DNA"/>
</dbReference>
<dbReference type="GeneTree" id="ENSGT00730000111479"/>
<dbReference type="InterPro" id="IPR027862">
    <property type="entry name" value="DUF4534"/>
</dbReference>
<proteinExistence type="predicted"/>